<evidence type="ECO:0000313" key="3">
    <source>
        <dbReference type="Proteomes" id="UP000054166"/>
    </source>
</evidence>
<dbReference type="Proteomes" id="UP000054166">
    <property type="component" value="Unassembled WGS sequence"/>
</dbReference>
<keyword evidence="3" id="KW-1185">Reference proteome</keyword>
<dbReference type="HOGENOM" id="CLU_2307107_0_0_1"/>
<accession>A0A0C3BEL1</accession>
<evidence type="ECO:0000256" key="1">
    <source>
        <dbReference type="SAM" id="MobiDB-lite"/>
    </source>
</evidence>
<evidence type="ECO:0000313" key="2">
    <source>
        <dbReference type="EMBL" id="KIM75757.1"/>
    </source>
</evidence>
<proteinExistence type="predicted"/>
<reference evidence="2 3" key="1">
    <citation type="submission" date="2014-04" db="EMBL/GenBank/DDBJ databases">
        <authorList>
            <consortium name="DOE Joint Genome Institute"/>
            <person name="Kuo A."/>
            <person name="Tarkka M."/>
            <person name="Buscot F."/>
            <person name="Kohler A."/>
            <person name="Nagy L.G."/>
            <person name="Floudas D."/>
            <person name="Copeland A."/>
            <person name="Barry K.W."/>
            <person name="Cichocki N."/>
            <person name="Veneault-Fourrey C."/>
            <person name="LaButti K."/>
            <person name="Lindquist E.A."/>
            <person name="Lipzen A."/>
            <person name="Lundell T."/>
            <person name="Morin E."/>
            <person name="Murat C."/>
            <person name="Sun H."/>
            <person name="Tunlid A."/>
            <person name="Henrissat B."/>
            <person name="Grigoriev I.V."/>
            <person name="Hibbett D.S."/>
            <person name="Martin F."/>
            <person name="Nordberg H.P."/>
            <person name="Cantor M.N."/>
            <person name="Hua S.X."/>
        </authorList>
    </citation>
    <scope>NUCLEOTIDE SEQUENCE [LARGE SCALE GENOMIC DNA]</scope>
    <source>
        <strain evidence="2 3">F 1598</strain>
    </source>
</reference>
<gene>
    <name evidence="2" type="ORF">PILCRDRAFT_13266</name>
</gene>
<name>A0A0C3BEL1_PILCF</name>
<dbReference type="InParanoid" id="A0A0C3BEL1"/>
<reference evidence="3" key="2">
    <citation type="submission" date="2015-01" db="EMBL/GenBank/DDBJ databases">
        <title>Evolutionary Origins and Diversification of the Mycorrhizal Mutualists.</title>
        <authorList>
            <consortium name="DOE Joint Genome Institute"/>
            <consortium name="Mycorrhizal Genomics Consortium"/>
            <person name="Kohler A."/>
            <person name="Kuo A."/>
            <person name="Nagy L.G."/>
            <person name="Floudas D."/>
            <person name="Copeland A."/>
            <person name="Barry K.W."/>
            <person name="Cichocki N."/>
            <person name="Veneault-Fourrey C."/>
            <person name="LaButti K."/>
            <person name="Lindquist E.A."/>
            <person name="Lipzen A."/>
            <person name="Lundell T."/>
            <person name="Morin E."/>
            <person name="Murat C."/>
            <person name="Riley R."/>
            <person name="Ohm R."/>
            <person name="Sun H."/>
            <person name="Tunlid A."/>
            <person name="Henrissat B."/>
            <person name="Grigoriev I.V."/>
            <person name="Hibbett D.S."/>
            <person name="Martin F."/>
        </authorList>
    </citation>
    <scope>NUCLEOTIDE SEQUENCE [LARGE SCALE GENOMIC DNA]</scope>
    <source>
        <strain evidence="3">F 1598</strain>
    </source>
</reference>
<organism evidence="2 3">
    <name type="scientific">Piloderma croceum (strain F 1598)</name>
    <dbReference type="NCBI Taxonomy" id="765440"/>
    <lineage>
        <taxon>Eukaryota</taxon>
        <taxon>Fungi</taxon>
        <taxon>Dikarya</taxon>
        <taxon>Basidiomycota</taxon>
        <taxon>Agaricomycotina</taxon>
        <taxon>Agaricomycetes</taxon>
        <taxon>Agaricomycetidae</taxon>
        <taxon>Atheliales</taxon>
        <taxon>Atheliaceae</taxon>
        <taxon>Piloderma</taxon>
    </lineage>
</organism>
<dbReference type="EMBL" id="KN833042">
    <property type="protein sequence ID" value="KIM75757.1"/>
    <property type="molecule type" value="Genomic_DNA"/>
</dbReference>
<feature type="region of interest" description="Disordered" evidence="1">
    <location>
        <begin position="72"/>
        <end position="100"/>
    </location>
</feature>
<dbReference type="AlphaFoldDB" id="A0A0C3BEL1"/>
<sequence length="100" mass="11177">MFPQPKYETLHNLPVPLRMLLNQGSHLNLTSPHPENTPPTQLQNPCMICSPKPNTAAPFWVFGIKTPPPCALLNHRPPGPQSHFTPPQQIFPLPKYKPSA</sequence>
<protein>
    <submittedName>
        <fullName evidence="2">Uncharacterized protein</fullName>
    </submittedName>
</protein>